<keyword evidence="2" id="KW-1185">Reference proteome</keyword>
<gene>
    <name evidence="1" type="ORF">D3242_29275</name>
</gene>
<organism evidence="1 2">
    <name type="scientific">Mesorhizobium jarvisii</name>
    <dbReference type="NCBI Taxonomy" id="1777867"/>
    <lineage>
        <taxon>Bacteria</taxon>
        <taxon>Pseudomonadati</taxon>
        <taxon>Pseudomonadota</taxon>
        <taxon>Alphaproteobacteria</taxon>
        <taxon>Hyphomicrobiales</taxon>
        <taxon>Phyllobacteriaceae</taxon>
        <taxon>Mesorhizobium</taxon>
    </lineage>
</organism>
<evidence type="ECO:0000313" key="2">
    <source>
        <dbReference type="Proteomes" id="UP000275530"/>
    </source>
</evidence>
<dbReference type="AlphaFoldDB" id="A0A6M7TRX9"/>
<sequence length="85" mass="9602">MGRGRFIWRSRAKRFWPRDKAISDAVEQSMIFRTSLALSSRLQPLPLLRRWLAGLVGDSLSDRGDIGREVLRFNATAAQLASTIS</sequence>
<dbReference type="EMBL" id="QZXA01000015">
    <property type="protein sequence ID" value="RJT29367.1"/>
    <property type="molecule type" value="Genomic_DNA"/>
</dbReference>
<comment type="caution">
    <text evidence="1">The sequence shown here is derived from an EMBL/GenBank/DDBJ whole genome shotgun (WGS) entry which is preliminary data.</text>
</comment>
<dbReference type="Proteomes" id="UP000275530">
    <property type="component" value="Unassembled WGS sequence"/>
</dbReference>
<protein>
    <submittedName>
        <fullName evidence="1">Uncharacterized protein</fullName>
    </submittedName>
</protein>
<accession>A0A6M7TRX9</accession>
<name>A0A6M7TRX9_9HYPH</name>
<proteinExistence type="predicted"/>
<evidence type="ECO:0000313" key="1">
    <source>
        <dbReference type="EMBL" id="RJT29367.1"/>
    </source>
</evidence>
<reference evidence="1 2" key="1">
    <citation type="submission" date="2018-09" db="EMBL/GenBank/DDBJ databases">
        <title>Mesorhizobium carmichaelinearum sp. nov. isolated from Carmichaelinea spp. root nodules in New Zealand.</title>
        <authorList>
            <person name="De Meyer S.E."/>
        </authorList>
    </citation>
    <scope>NUCLEOTIDE SEQUENCE [LARGE SCALE GENOMIC DNA]</scope>
    <source>
        <strain evidence="1 2">LMG 28313</strain>
    </source>
</reference>